<feature type="transmembrane region" description="Helical" evidence="1">
    <location>
        <begin position="269"/>
        <end position="287"/>
    </location>
</feature>
<dbReference type="PANTHER" id="PTHR39470:SF1">
    <property type="entry name" value="CHORISMATE SYNTHASE PROTEIN"/>
    <property type="match status" value="1"/>
</dbReference>
<comment type="caution">
    <text evidence="4">The sequence shown here is derived from an EMBL/GenBank/DDBJ whole genome shotgun (WGS) entry which is preliminary data.</text>
</comment>
<accession>A0A8H6ULU8</accession>
<keyword evidence="1" id="KW-0472">Membrane</keyword>
<feature type="transmembrane region" description="Helical" evidence="1">
    <location>
        <begin position="316"/>
        <end position="334"/>
    </location>
</feature>
<dbReference type="EMBL" id="JACBAD010002117">
    <property type="protein sequence ID" value="KAF7115222.1"/>
    <property type="molecule type" value="Genomic_DNA"/>
</dbReference>
<dbReference type="Proteomes" id="UP000630445">
    <property type="component" value="Unassembled WGS sequence"/>
</dbReference>
<feature type="transmembrane region" description="Helical" evidence="1">
    <location>
        <begin position="89"/>
        <end position="106"/>
    </location>
</feature>
<keyword evidence="1" id="KW-1133">Transmembrane helix</keyword>
<feature type="transmembrane region" description="Helical" evidence="1">
    <location>
        <begin position="423"/>
        <end position="441"/>
    </location>
</feature>
<proteinExistence type="predicted"/>
<sequence length="645" mass="70108">MMASLKESLAGPGFVILNAIRVLNIIVFLDIIAASIVMIVRISLLSSFFFFQAVSHVMAAGISIFLILSELPFFRGYFDRNWPLLGQDSGFVTLAVAMLILGIGVLGDLNTPATSQESLGLAFWRIVVSAGILAMVMSVINLASSFIFADRAAGVTARHVRVYGAVAPQKVVTRASSQRSFKLGLHAKHDSLSTEDIAANEPNELERCRIVQILARHIGSDHSRSRSSSGNVFFAGLGVDPFGVVIIHLKDTWQPSGRKLTGKMVELGISFSTIKSLLIFFAPVIIPRAINFYRSFRVAVASRPTPRPLPQATRRALNVLFLAILLCFLLSLPFNPHAPSPSIFTLTRSRINTPTDVIFSRLARFRPDNTLSETDNLLRSKFTSVVARRVYLRYGPDALTSCEYCSLDNLKTYLLYYLPFNTLVPHLLHMVLVGLVTSAPFAGREAASWRNKFTIAGLALAAIDIYIVSTYDPVQSASAAVRAGMTPPSSLYHQITLLRPLVFAIFDGICALLVYVTATNRFFFAPPSQADQVDQLVSTSLTSLAGASSKLHAVSVARNAVVRDKVLKDRDDAYWRTVVAMSAGNTDGDASIASSSIWEEEEVVRAMSRAMAGQGGVDVAKLGVSAAEYVNGVTAGLDEVDPPER</sequence>
<dbReference type="EMBL" id="JACBAF010002310">
    <property type="protein sequence ID" value="KAF7156554.1"/>
    <property type="molecule type" value="Genomic_DNA"/>
</dbReference>
<feature type="transmembrane region" description="Helical" evidence="1">
    <location>
        <begin position="48"/>
        <end position="68"/>
    </location>
</feature>
<evidence type="ECO:0000313" key="4">
    <source>
        <dbReference type="EMBL" id="KAF7156554.1"/>
    </source>
</evidence>
<evidence type="ECO:0000313" key="3">
    <source>
        <dbReference type="EMBL" id="KAF7115222.1"/>
    </source>
</evidence>
<evidence type="ECO:0000313" key="6">
    <source>
        <dbReference type="Proteomes" id="UP000662466"/>
    </source>
</evidence>
<feature type="transmembrane region" description="Helical" evidence="1">
    <location>
        <begin position="21"/>
        <end position="42"/>
    </location>
</feature>
<keyword evidence="5" id="KW-1185">Reference proteome</keyword>
<feature type="transmembrane region" description="Helical" evidence="1">
    <location>
        <begin position="126"/>
        <end position="149"/>
    </location>
</feature>
<keyword evidence="1" id="KW-0812">Transmembrane</keyword>
<evidence type="ECO:0000256" key="1">
    <source>
        <dbReference type="SAM" id="Phobius"/>
    </source>
</evidence>
<dbReference type="InterPro" id="IPR056019">
    <property type="entry name" value="DUF7598"/>
</dbReference>
<dbReference type="Pfam" id="PF24535">
    <property type="entry name" value="DUF7598"/>
    <property type="match status" value="1"/>
</dbReference>
<protein>
    <recommendedName>
        <fullName evidence="2">DUF7598 domain-containing protein</fullName>
    </recommendedName>
</protein>
<dbReference type="OrthoDB" id="4218123at2759"/>
<feature type="transmembrane region" description="Helical" evidence="1">
    <location>
        <begin position="232"/>
        <end position="249"/>
    </location>
</feature>
<feature type="transmembrane region" description="Helical" evidence="1">
    <location>
        <begin position="491"/>
        <end position="516"/>
    </location>
</feature>
<dbReference type="Proteomes" id="UP000662466">
    <property type="component" value="Unassembled WGS sequence"/>
</dbReference>
<evidence type="ECO:0000259" key="2">
    <source>
        <dbReference type="Pfam" id="PF24535"/>
    </source>
</evidence>
<reference evidence="4" key="1">
    <citation type="submission" date="2020-06" db="EMBL/GenBank/DDBJ databases">
        <title>Draft genome sequences of strains closely related to Aspergillus parafelis and Aspergillus hiratsukae.</title>
        <authorList>
            <person name="Dos Santos R.A.C."/>
            <person name="Rivero-Menendez O."/>
            <person name="Steenwyk J.L."/>
            <person name="Mead M.E."/>
            <person name="Goldman G.H."/>
            <person name="Alastruey-Izquierdo A."/>
            <person name="Rokas A."/>
        </authorList>
    </citation>
    <scope>NUCLEOTIDE SEQUENCE</scope>
    <source>
        <strain evidence="3">CNM-CM5793</strain>
        <strain evidence="4">CNM-CM6106</strain>
    </source>
</reference>
<dbReference type="PANTHER" id="PTHR39470">
    <property type="entry name" value="CHROMOSOME 10, WHOLE GENOME SHOTGUN SEQUENCE"/>
    <property type="match status" value="1"/>
</dbReference>
<organism evidence="4 6">
    <name type="scientific">Aspergillus hiratsukae</name>
    <dbReference type="NCBI Taxonomy" id="1194566"/>
    <lineage>
        <taxon>Eukaryota</taxon>
        <taxon>Fungi</taxon>
        <taxon>Dikarya</taxon>
        <taxon>Ascomycota</taxon>
        <taxon>Pezizomycotina</taxon>
        <taxon>Eurotiomycetes</taxon>
        <taxon>Eurotiomycetidae</taxon>
        <taxon>Eurotiales</taxon>
        <taxon>Aspergillaceae</taxon>
        <taxon>Aspergillus</taxon>
        <taxon>Aspergillus subgen. Fumigati</taxon>
    </lineage>
</organism>
<gene>
    <name evidence="3" type="ORF">CNMCM5793_001649</name>
    <name evidence="4" type="ORF">CNMCM6106_000586</name>
</gene>
<feature type="domain" description="DUF7598" evidence="2">
    <location>
        <begin position="13"/>
        <end position="147"/>
    </location>
</feature>
<evidence type="ECO:0000313" key="5">
    <source>
        <dbReference type="Proteomes" id="UP000630445"/>
    </source>
</evidence>
<dbReference type="AlphaFoldDB" id="A0A8H6ULU8"/>
<name>A0A8H6ULU8_9EURO</name>
<feature type="transmembrane region" description="Helical" evidence="1">
    <location>
        <begin position="453"/>
        <end position="471"/>
    </location>
</feature>